<dbReference type="EMBL" id="FOJY01000003">
    <property type="protein sequence ID" value="SFA84992.1"/>
    <property type="molecule type" value="Genomic_DNA"/>
</dbReference>
<organism evidence="1 2">
    <name type="scientific">Acetitomaculum ruminis DSM 5522</name>
    <dbReference type="NCBI Taxonomy" id="1120918"/>
    <lineage>
        <taxon>Bacteria</taxon>
        <taxon>Bacillati</taxon>
        <taxon>Bacillota</taxon>
        <taxon>Clostridia</taxon>
        <taxon>Lachnospirales</taxon>
        <taxon>Lachnospiraceae</taxon>
        <taxon>Acetitomaculum</taxon>
    </lineage>
</organism>
<dbReference type="STRING" id="1120918.SAMN05216249_103157"/>
<dbReference type="Proteomes" id="UP000198838">
    <property type="component" value="Unassembled WGS sequence"/>
</dbReference>
<dbReference type="RefSeq" id="WP_207649019.1">
    <property type="nucleotide sequence ID" value="NZ_FOJY01000003.1"/>
</dbReference>
<evidence type="ECO:0000313" key="1">
    <source>
        <dbReference type="EMBL" id="SFA84992.1"/>
    </source>
</evidence>
<gene>
    <name evidence="1" type="ORF">SAMN05216249_103157</name>
</gene>
<protein>
    <submittedName>
        <fullName evidence="1">Uncharacterized protein</fullName>
    </submittedName>
</protein>
<feature type="non-terminal residue" evidence="1">
    <location>
        <position position="1"/>
    </location>
</feature>
<proteinExistence type="predicted"/>
<dbReference type="AlphaFoldDB" id="A0A1I0W8G6"/>
<evidence type="ECO:0000313" key="2">
    <source>
        <dbReference type="Proteomes" id="UP000198838"/>
    </source>
</evidence>
<accession>A0A1I0W8G6</accession>
<keyword evidence="2" id="KW-1185">Reference proteome</keyword>
<sequence>WKDCFLPTYYSIKYNLKYEMQGDYFGELLDRISFIADYHYPYNDYEFNNRMGPNSDIEPDAFYNAWGSNSERIPLQEIIPDNGHIPDVKEIIEILENYYCAGRKRNKNINDEECYKLAFSDEFSESKCEKFIADSIEPSEKKYTRYE</sequence>
<reference evidence="1 2" key="1">
    <citation type="submission" date="2016-10" db="EMBL/GenBank/DDBJ databases">
        <authorList>
            <person name="de Groot N.N."/>
        </authorList>
    </citation>
    <scope>NUCLEOTIDE SEQUENCE [LARGE SCALE GENOMIC DNA]</scope>
    <source>
        <strain evidence="1 2">DSM 5522</strain>
    </source>
</reference>
<name>A0A1I0W8G6_9FIRM</name>